<dbReference type="SUPFAM" id="SSF51658">
    <property type="entry name" value="Xylose isomerase-like"/>
    <property type="match status" value="1"/>
</dbReference>
<dbReference type="Proteomes" id="UP001597213">
    <property type="component" value="Unassembled WGS sequence"/>
</dbReference>
<dbReference type="PANTHER" id="PTHR43489">
    <property type="entry name" value="ISOMERASE"/>
    <property type="match status" value="1"/>
</dbReference>
<evidence type="ECO:0000259" key="3">
    <source>
        <dbReference type="Pfam" id="PF01261"/>
    </source>
</evidence>
<comment type="caution">
    <text evidence="4">The sequence shown here is derived from an EMBL/GenBank/DDBJ whole genome shotgun (WGS) entry which is preliminary data.</text>
</comment>
<sequence>MPRFAANITWLFTELPILDRPAAARRAGFQAVEFEYPYDIEPIALQKACAAAKVEFAMMITPGPNWSGGPRGFAAVPGGEELFRKDFERALKITRRLGARHINVLSGQAHGPDALDTMLANLRWAVKRAPHASLTIEPISPIERRMSSCGPTRQYLDTFDRATELLGRLNSPNVGLLFDAYHAQVLTEDVLRAWHRHRDQIRHVQISGCPVRNEPVDCAIDYHALFRAIDESAYAGWVSAQYTPATTTEAGLGWLHEWARASAV</sequence>
<evidence type="ECO:0000313" key="4">
    <source>
        <dbReference type="EMBL" id="MFD1881124.1"/>
    </source>
</evidence>
<dbReference type="InterPro" id="IPR026040">
    <property type="entry name" value="HyI-like"/>
</dbReference>
<dbReference type="InterPro" id="IPR050417">
    <property type="entry name" value="Sugar_Epim/Isomerase"/>
</dbReference>
<evidence type="ECO:0000256" key="1">
    <source>
        <dbReference type="ARBA" id="ARBA00023235"/>
    </source>
</evidence>
<dbReference type="Gene3D" id="3.20.20.150">
    <property type="entry name" value="Divalent-metal-dependent TIM barrel enzymes"/>
    <property type="match status" value="1"/>
</dbReference>
<proteinExistence type="inferred from homology"/>
<accession>A0ABW4R4H8</accession>
<name>A0ABW4R4H8_9RHOB</name>
<dbReference type="InterPro" id="IPR036237">
    <property type="entry name" value="Xyl_isomerase-like_sf"/>
</dbReference>
<evidence type="ECO:0000256" key="2">
    <source>
        <dbReference type="PIRNR" id="PIRNR006241"/>
    </source>
</evidence>
<dbReference type="PIRSF" id="PIRSF006241">
    <property type="entry name" value="HyI"/>
    <property type="match status" value="1"/>
</dbReference>
<dbReference type="EMBL" id="JBHUEN010000013">
    <property type="protein sequence ID" value="MFD1881124.1"/>
    <property type="molecule type" value="Genomic_DNA"/>
</dbReference>
<protein>
    <submittedName>
        <fullName evidence="4">Hydroxypyruvate isomerase family protein</fullName>
    </submittedName>
</protein>
<organism evidence="4 5">
    <name type="scientific">Paracoccus pacificus</name>
    <dbReference type="NCBI Taxonomy" id="1463598"/>
    <lineage>
        <taxon>Bacteria</taxon>
        <taxon>Pseudomonadati</taxon>
        <taxon>Pseudomonadota</taxon>
        <taxon>Alphaproteobacteria</taxon>
        <taxon>Rhodobacterales</taxon>
        <taxon>Paracoccaceae</taxon>
        <taxon>Paracoccus</taxon>
    </lineage>
</organism>
<dbReference type="PANTHER" id="PTHR43489:SF6">
    <property type="entry name" value="HYDROXYPYRUVATE ISOMERASE-RELATED"/>
    <property type="match status" value="1"/>
</dbReference>
<dbReference type="GO" id="GO:0016853">
    <property type="term" value="F:isomerase activity"/>
    <property type="evidence" value="ECO:0007669"/>
    <property type="project" value="UniProtKB-KW"/>
</dbReference>
<feature type="domain" description="Xylose isomerase-like TIM barrel" evidence="3">
    <location>
        <begin position="22"/>
        <end position="257"/>
    </location>
</feature>
<gene>
    <name evidence="4" type="ORF">ACFSCT_05265</name>
</gene>
<keyword evidence="1 2" id="KW-0413">Isomerase</keyword>
<dbReference type="RefSeq" id="WP_379140706.1">
    <property type="nucleotide sequence ID" value="NZ_JBHUEN010000013.1"/>
</dbReference>
<keyword evidence="5" id="KW-1185">Reference proteome</keyword>
<reference evidence="5" key="1">
    <citation type="journal article" date="2019" name="Int. J. Syst. Evol. Microbiol.">
        <title>The Global Catalogue of Microorganisms (GCM) 10K type strain sequencing project: providing services to taxonomists for standard genome sequencing and annotation.</title>
        <authorList>
            <consortium name="The Broad Institute Genomics Platform"/>
            <consortium name="The Broad Institute Genome Sequencing Center for Infectious Disease"/>
            <person name="Wu L."/>
            <person name="Ma J."/>
        </authorList>
    </citation>
    <scope>NUCLEOTIDE SEQUENCE [LARGE SCALE GENOMIC DNA]</scope>
    <source>
        <strain evidence="5">CCUG 56029</strain>
    </source>
</reference>
<comment type="similarity">
    <text evidence="2">Belongs to the hyi family.</text>
</comment>
<dbReference type="Pfam" id="PF01261">
    <property type="entry name" value="AP_endonuc_2"/>
    <property type="match status" value="1"/>
</dbReference>
<evidence type="ECO:0000313" key="5">
    <source>
        <dbReference type="Proteomes" id="UP001597213"/>
    </source>
</evidence>
<dbReference type="InterPro" id="IPR013022">
    <property type="entry name" value="Xyl_isomerase-like_TIM-brl"/>
</dbReference>